<comment type="caution">
    <text evidence="2">The sequence shown here is derived from an EMBL/GenBank/DDBJ whole genome shotgun (WGS) entry which is preliminary data.</text>
</comment>
<evidence type="ECO:0000313" key="2">
    <source>
        <dbReference type="EMBL" id="CAF9918281.1"/>
    </source>
</evidence>
<accession>A0A8H3F2W5</accession>
<dbReference type="EMBL" id="CAJPDR010000110">
    <property type="protein sequence ID" value="CAF9918281.1"/>
    <property type="molecule type" value="Genomic_DNA"/>
</dbReference>
<reference evidence="2" key="1">
    <citation type="submission" date="2021-03" db="EMBL/GenBank/DDBJ databases">
        <authorList>
            <person name="Tagirdzhanova G."/>
        </authorList>
    </citation>
    <scope>NUCLEOTIDE SEQUENCE</scope>
</reference>
<evidence type="ECO:0000259" key="1">
    <source>
        <dbReference type="Pfam" id="PF06985"/>
    </source>
</evidence>
<dbReference type="InterPro" id="IPR010730">
    <property type="entry name" value="HET"/>
</dbReference>
<feature type="domain" description="Heterokaryon incompatibility" evidence="1">
    <location>
        <begin position="2"/>
        <end position="88"/>
    </location>
</feature>
<dbReference type="Pfam" id="PF06985">
    <property type="entry name" value="HET"/>
    <property type="match status" value="1"/>
</dbReference>
<dbReference type="OrthoDB" id="5362512at2759"/>
<dbReference type="PANTHER" id="PTHR33112:SF10">
    <property type="entry name" value="TOL"/>
    <property type="match status" value="1"/>
</dbReference>
<sequence>DSEEDWVKESATMRRVYSHSIMNISATGAADSTIGLFLDQNGDYLRAFNVLLSGSKRKDLECVCFDTNFWEKCISNAPLSKRAWVCQERLLSPRILHFGATQMSWECMELASCETFPERVPEGIQGNNTSVITKRDYFDRLPGFSESMWAELVQYYTSCALTFPSDRYIAFAGLVEEIHFSTKDEYIVGFWRKGIERQLLWQSSATTKPTEYRAPSWSWLSINSTVRPMVPYSNNLVETIVKVLDVRMNYSGEGSFGPVTYGCLRCHGILGSAVCQKISDWWAIQTVHGRALKSMPISYGFLDHMTDLSEHKVTYLPVLKYEGMFSVLGLFLKPTHVKEEEYRRVGIWQTGGIVRIVLA</sequence>
<gene>
    <name evidence="2" type="ORF">ALECFALPRED_000634</name>
</gene>
<feature type="non-terminal residue" evidence="2">
    <location>
        <position position="1"/>
    </location>
</feature>
<dbReference type="Proteomes" id="UP000664203">
    <property type="component" value="Unassembled WGS sequence"/>
</dbReference>
<organism evidence="2 3">
    <name type="scientific">Alectoria fallacina</name>
    <dbReference type="NCBI Taxonomy" id="1903189"/>
    <lineage>
        <taxon>Eukaryota</taxon>
        <taxon>Fungi</taxon>
        <taxon>Dikarya</taxon>
        <taxon>Ascomycota</taxon>
        <taxon>Pezizomycotina</taxon>
        <taxon>Lecanoromycetes</taxon>
        <taxon>OSLEUM clade</taxon>
        <taxon>Lecanoromycetidae</taxon>
        <taxon>Lecanorales</taxon>
        <taxon>Lecanorineae</taxon>
        <taxon>Parmeliaceae</taxon>
        <taxon>Alectoria</taxon>
    </lineage>
</organism>
<dbReference type="AlphaFoldDB" id="A0A8H3F2W5"/>
<protein>
    <recommendedName>
        <fullName evidence="1">Heterokaryon incompatibility domain-containing protein</fullName>
    </recommendedName>
</protein>
<keyword evidence="3" id="KW-1185">Reference proteome</keyword>
<evidence type="ECO:0000313" key="3">
    <source>
        <dbReference type="Proteomes" id="UP000664203"/>
    </source>
</evidence>
<proteinExistence type="predicted"/>
<name>A0A8H3F2W5_9LECA</name>
<dbReference type="PANTHER" id="PTHR33112">
    <property type="entry name" value="DOMAIN PROTEIN, PUTATIVE-RELATED"/>
    <property type="match status" value="1"/>
</dbReference>